<evidence type="ECO:0000313" key="5">
    <source>
        <dbReference type="Proteomes" id="UP000215545"/>
    </source>
</evidence>
<dbReference type="EMBL" id="MWSK01000011">
    <property type="protein sequence ID" value="OXS74195.1"/>
    <property type="molecule type" value="Genomic_DNA"/>
</dbReference>
<evidence type="ECO:0000313" key="3">
    <source>
        <dbReference type="EMBL" id="SIR57379.1"/>
    </source>
</evidence>
<protein>
    <submittedName>
        <fullName evidence="3">Uncharacterized protein</fullName>
    </submittedName>
</protein>
<reference evidence="5" key="2">
    <citation type="submission" date="2017-03" db="EMBL/GenBank/DDBJ databases">
        <title>Bacillus sp. V-88(T) DSM27956, whole genome shotgun sequencing project.</title>
        <authorList>
            <person name="Dastager S.G."/>
            <person name="Neurgaonkar P.S."/>
            <person name="Dharne M.S."/>
        </authorList>
    </citation>
    <scope>NUCLEOTIDE SEQUENCE [LARGE SCALE GENOMIC DNA]</scope>
    <source>
        <strain evidence="5">DSM 25145</strain>
    </source>
</reference>
<sequence length="142" mass="16197">MTEKNVKGQLLNVKRKDSLRAQPVKFNDKDPFKYQKENALAPEKTKPAAVPKPKSSGRMTVPSELPQEVKKRASVVGKNDATKTIKVPALLHTKINILGKFMDESKAYAILDELVDYYVENTLTERQQKQFHFMSDFSKDDK</sequence>
<name>A0A1N7C1B4_9BACI</name>
<dbReference type="RefSeq" id="WP_045850774.1">
    <property type="nucleotide sequence ID" value="NZ_FTLX01000011.1"/>
</dbReference>
<dbReference type="Proteomes" id="UP000215545">
    <property type="component" value="Unassembled WGS sequence"/>
</dbReference>
<proteinExistence type="predicted"/>
<accession>A0A1N7C1B4</accession>
<dbReference type="Proteomes" id="UP000186385">
    <property type="component" value="Unassembled WGS sequence"/>
</dbReference>
<dbReference type="OrthoDB" id="2968857at2"/>
<evidence type="ECO:0000313" key="4">
    <source>
        <dbReference type="Proteomes" id="UP000186385"/>
    </source>
</evidence>
<reference evidence="3 4" key="1">
    <citation type="submission" date="2017-01" db="EMBL/GenBank/DDBJ databases">
        <authorList>
            <person name="Mah S.A."/>
            <person name="Swanson W.J."/>
            <person name="Moy G.W."/>
            <person name="Vacquier V.D."/>
        </authorList>
    </citation>
    <scope>NUCLEOTIDE SEQUENCE [LARGE SCALE GENOMIC DNA]</scope>
    <source>
        <strain evidence="3 4">NIO-1016</strain>
    </source>
</reference>
<dbReference type="AlphaFoldDB" id="A0A1N7C1B4"/>
<reference evidence="2" key="3">
    <citation type="submission" date="2017-03" db="EMBL/GenBank/DDBJ databases">
        <authorList>
            <person name="Dastager S.G."/>
            <person name="Neurgaonkar P.S."/>
            <person name="Dharne M.S."/>
        </authorList>
    </citation>
    <scope>NUCLEOTIDE SEQUENCE</scope>
    <source>
        <strain evidence="2">DSM 25145</strain>
    </source>
</reference>
<keyword evidence="5" id="KW-1185">Reference proteome</keyword>
<evidence type="ECO:0000313" key="2">
    <source>
        <dbReference type="EMBL" id="OXS74195.1"/>
    </source>
</evidence>
<gene>
    <name evidence="2" type="ORF">B1B05_17120</name>
    <name evidence="3" type="ORF">SAMN05443094_11118</name>
</gene>
<dbReference type="EMBL" id="FTLX01000011">
    <property type="protein sequence ID" value="SIR57379.1"/>
    <property type="molecule type" value="Genomic_DNA"/>
</dbReference>
<feature type="region of interest" description="Disordered" evidence="1">
    <location>
        <begin position="37"/>
        <end position="77"/>
    </location>
</feature>
<evidence type="ECO:0000256" key="1">
    <source>
        <dbReference type="SAM" id="MobiDB-lite"/>
    </source>
</evidence>
<organism evidence="3 4">
    <name type="scientific">Domibacillus enclensis</name>
    <dbReference type="NCBI Taxonomy" id="1017273"/>
    <lineage>
        <taxon>Bacteria</taxon>
        <taxon>Bacillati</taxon>
        <taxon>Bacillota</taxon>
        <taxon>Bacilli</taxon>
        <taxon>Bacillales</taxon>
        <taxon>Bacillaceae</taxon>
        <taxon>Domibacillus</taxon>
    </lineage>
</organism>